<reference evidence="5" key="1">
    <citation type="submission" date="2022-08" db="EMBL/GenBank/DDBJ databases">
        <title>Catabolic pathway analysis in culturable SAR92 clade bacteria reveals their overlooked roles in DMSP degradation in coastal seas.</title>
        <authorList>
            <person name="He X."/>
            <person name="Zhang X."/>
            <person name="Zhang Y."/>
        </authorList>
    </citation>
    <scope>NUCLEOTIDE SEQUENCE</scope>
    <source>
        <strain evidence="5">H455</strain>
    </source>
</reference>
<keyword evidence="1 3" id="KW-0560">Oxidoreductase</keyword>
<dbReference type="InterPro" id="IPR015590">
    <property type="entry name" value="Aldehyde_DH_dom"/>
</dbReference>
<dbReference type="PROSITE" id="PS00687">
    <property type="entry name" value="ALDEHYDE_DEHYDR_GLU"/>
    <property type="match status" value="1"/>
</dbReference>
<evidence type="ECO:0000259" key="4">
    <source>
        <dbReference type="Pfam" id="PF00171"/>
    </source>
</evidence>
<dbReference type="Pfam" id="PF00171">
    <property type="entry name" value="Aldedh"/>
    <property type="match status" value="1"/>
</dbReference>
<name>A0ABY5TMP0_9GAMM</name>
<dbReference type="Gene3D" id="3.40.605.10">
    <property type="entry name" value="Aldehyde Dehydrogenase, Chain A, domain 1"/>
    <property type="match status" value="1"/>
</dbReference>
<keyword evidence="6" id="KW-1185">Reference proteome</keyword>
<evidence type="ECO:0000313" key="6">
    <source>
        <dbReference type="Proteomes" id="UP001059934"/>
    </source>
</evidence>
<sequence length="504" mass="53552">MDAVINKSNTKSQTIVAKESKSKVAVRSYINGISVTSSSDERLQLVNPANGRESITMPAGSELDAMQAVASAKEAFEKGLWPSLAKATRQSLLHAFANLIEKHAPELDRLDAEDMGKPIGLLFGNASSAASLLRYSIDAMESITADAYNSDKSCLIAQQLVPRGVVAAVVPWNFPTLSAMSKVAPALAAGNCVVLKPSEQSPQSATRLAELATEAGIPPGVLNVVQGQGNIVARTLGLHMDVNMIAFTGSTAVGKLMLQYAGQSNMKVAHVECGGKSPQIVFADCHGLDEVADSIVELILLNQGQLCVTGSRVIVEQKIEIELIEKIIQRFRKVSPGDPLDPSTTYGPMASLQHMQKVLGCIEAGAKTANLMYGGQRLDFNNGFFVEPTLFGNVSVEDPLFQDEIFGPVLTITRFRTLDEAIEIANATAYGLAAYAWTTNLNAGMRLSTEVHAGMVTVNAATPTGEGSEAISTEPYGMSGVGSEFGVAGLASYCRAQVRWFNHA</sequence>
<gene>
    <name evidence="5" type="ORF">NYF23_10130</name>
</gene>
<evidence type="ECO:0000256" key="2">
    <source>
        <dbReference type="PROSITE-ProRule" id="PRU10007"/>
    </source>
</evidence>
<evidence type="ECO:0000256" key="1">
    <source>
        <dbReference type="ARBA" id="ARBA00023002"/>
    </source>
</evidence>
<evidence type="ECO:0000313" key="5">
    <source>
        <dbReference type="EMBL" id="UVW34371.1"/>
    </source>
</evidence>
<evidence type="ECO:0000256" key="3">
    <source>
        <dbReference type="RuleBase" id="RU003345"/>
    </source>
</evidence>
<dbReference type="Gene3D" id="3.40.309.10">
    <property type="entry name" value="Aldehyde Dehydrogenase, Chain A, domain 2"/>
    <property type="match status" value="1"/>
</dbReference>
<dbReference type="PANTHER" id="PTHR11699">
    <property type="entry name" value="ALDEHYDE DEHYDROGENASE-RELATED"/>
    <property type="match status" value="1"/>
</dbReference>
<accession>A0ABY5TMP0</accession>
<dbReference type="SUPFAM" id="SSF53720">
    <property type="entry name" value="ALDH-like"/>
    <property type="match status" value="1"/>
</dbReference>
<dbReference type="Proteomes" id="UP001059934">
    <property type="component" value="Chromosome"/>
</dbReference>
<dbReference type="InterPro" id="IPR029510">
    <property type="entry name" value="Ald_DH_CS_GLU"/>
</dbReference>
<organism evidence="5 6">
    <name type="scientific">SAR92 clade bacterium H455</name>
    <dbReference type="NCBI Taxonomy" id="2974818"/>
    <lineage>
        <taxon>Bacteria</taxon>
        <taxon>Pseudomonadati</taxon>
        <taxon>Pseudomonadota</taxon>
        <taxon>Gammaproteobacteria</taxon>
        <taxon>Cellvibrionales</taxon>
        <taxon>Porticoccaceae</taxon>
        <taxon>SAR92 clade</taxon>
    </lineage>
</organism>
<dbReference type="InterPro" id="IPR016161">
    <property type="entry name" value="Ald_DH/histidinol_DH"/>
</dbReference>
<comment type="similarity">
    <text evidence="3">Belongs to the aldehyde dehydrogenase family.</text>
</comment>
<feature type="active site" evidence="2">
    <location>
        <position position="272"/>
    </location>
</feature>
<dbReference type="EMBL" id="CP103416">
    <property type="protein sequence ID" value="UVW34371.1"/>
    <property type="molecule type" value="Genomic_DNA"/>
</dbReference>
<feature type="domain" description="Aldehyde dehydrogenase" evidence="4">
    <location>
        <begin position="37"/>
        <end position="497"/>
    </location>
</feature>
<dbReference type="InterPro" id="IPR016162">
    <property type="entry name" value="Ald_DH_N"/>
</dbReference>
<protein>
    <submittedName>
        <fullName evidence="5">Aldehyde dehydrogenase family protein</fullName>
    </submittedName>
</protein>
<dbReference type="InterPro" id="IPR016163">
    <property type="entry name" value="Ald_DH_C"/>
</dbReference>
<proteinExistence type="inferred from homology"/>